<organism evidence="1 2">
    <name type="scientific">Pocillopora damicornis</name>
    <name type="common">Cauliflower coral</name>
    <name type="synonym">Millepora damicornis</name>
    <dbReference type="NCBI Taxonomy" id="46731"/>
    <lineage>
        <taxon>Eukaryota</taxon>
        <taxon>Metazoa</taxon>
        <taxon>Cnidaria</taxon>
        <taxon>Anthozoa</taxon>
        <taxon>Hexacorallia</taxon>
        <taxon>Scleractinia</taxon>
        <taxon>Astrocoeniina</taxon>
        <taxon>Pocilloporidae</taxon>
        <taxon>Pocillopora</taxon>
    </lineage>
</organism>
<accession>A0A3M6UHH2</accession>
<keyword evidence="2" id="KW-1185">Reference proteome</keyword>
<feature type="non-terminal residue" evidence="1">
    <location>
        <position position="86"/>
    </location>
</feature>
<gene>
    <name evidence="1" type="ORF">pdam_00021821</name>
</gene>
<feature type="non-terminal residue" evidence="1">
    <location>
        <position position="1"/>
    </location>
</feature>
<dbReference type="EMBL" id="RCHS01001547">
    <property type="protein sequence ID" value="RMX52974.1"/>
    <property type="molecule type" value="Genomic_DNA"/>
</dbReference>
<dbReference type="Proteomes" id="UP000275408">
    <property type="component" value="Unassembled WGS sequence"/>
</dbReference>
<evidence type="ECO:0000313" key="2">
    <source>
        <dbReference type="Proteomes" id="UP000275408"/>
    </source>
</evidence>
<proteinExistence type="predicted"/>
<evidence type="ECO:0000313" key="1">
    <source>
        <dbReference type="EMBL" id="RMX52974.1"/>
    </source>
</evidence>
<reference evidence="1 2" key="1">
    <citation type="journal article" date="2018" name="Sci. Rep.">
        <title>Comparative analysis of the Pocillopora damicornis genome highlights role of immune system in coral evolution.</title>
        <authorList>
            <person name="Cunning R."/>
            <person name="Bay R.A."/>
            <person name="Gillette P."/>
            <person name="Baker A.C."/>
            <person name="Traylor-Knowles N."/>
        </authorList>
    </citation>
    <scope>NUCLEOTIDE SEQUENCE [LARGE SCALE GENOMIC DNA]</scope>
    <source>
        <strain evidence="1">RSMAS</strain>
        <tissue evidence="1">Whole animal</tissue>
    </source>
</reference>
<protein>
    <submittedName>
        <fullName evidence="1">Uncharacterized protein</fullName>
    </submittedName>
</protein>
<sequence>FFNCAQIQSREIRLDELVSYSRYFFKLEEVLSAMKSDEHVVALVKSLTNEVKENEGSAFKAVLLLKCREMHSDVWGAIDEQFLLRD</sequence>
<name>A0A3M6UHH2_POCDA</name>
<comment type="caution">
    <text evidence="1">The sequence shown here is derived from an EMBL/GenBank/DDBJ whole genome shotgun (WGS) entry which is preliminary data.</text>
</comment>
<dbReference type="AlphaFoldDB" id="A0A3M6UHH2"/>